<keyword evidence="4 12" id="KW-0375">Hydrogen ion transport</keyword>
<dbReference type="GO" id="GO:0046933">
    <property type="term" value="F:proton-transporting ATP synthase activity, rotational mechanism"/>
    <property type="evidence" value="ECO:0007669"/>
    <property type="project" value="UniProtKB-UniRule"/>
</dbReference>
<evidence type="ECO:0000256" key="1">
    <source>
        <dbReference type="ARBA" id="ARBA00022448"/>
    </source>
</evidence>
<keyword evidence="2 12" id="KW-0138">CF(0)</keyword>
<keyword evidence="6 12" id="KW-0406">Ion transport</keyword>
<evidence type="ECO:0000256" key="11">
    <source>
        <dbReference type="ARBA" id="ARBA00037847"/>
    </source>
</evidence>
<evidence type="ECO:0000256" key="7">
    <source>
        <dbReference type="ARBA" id="ARBA00023078"/>
    </source>
</evidence>
<dbReference type="CDD" id="cd06503">
    <property type="entry name" value="ATP-synt_Fo_b"/>
    <property type="match status" value="1"/>
</dbReference>
<comment type="caution">
    <text evidence="15">The sequence shown here is derived from an EMBL/GenBank/DDBJ whole genome shotgun (WGS) entry which is preliminary data.</text>
</comment>
<dbReference type="RefSeq" id="WP_264327593.1">
    <property type="nucleotide sequence ID" value="NZ_JADEXQ010000124.1"/>
</dbReference>
<comment type="subunit">
    <text evidence="12">F-type ATPases have 2 components, F(1) - the catalytic core - and F(0) - the membrane proton channel. F(1) has five subunits: alpha(3), beta(3), gamma(1), delta(1), epsilon(1). F(0) has four main subunits: a(1), b(1), b'(1) and c(10-14). The alpha and beta chains form an alternating ring which encloses part of the gamma chain. F(1) is attached to F(0) by a central stalk formed by the gamma and epsilon chains, while a peripheral stalk is formed by the delta, b and b' chains.</text>
</comment>
<evidence type="ECO:0000313" key="15">
    <source>
        <dbReference type="EMBL" id="MBE9032777.1"/>
    </source>
</evidence>
<comment type="similarity">
    <text evidence="12 13">Belongs to the ATPase B chain family.</text>
</comment>
<evidence type="ECO:0000256" key="9">
    <source>
        <dbReference type="ARBA" id="ARBA00023310"/>
    </source>
</evidence>
<evidence type="ECO:0000256" key="8">
    <source>
        <dbReference type="ARBA" id="ARBA00023136"/>
    </source>
</evidence>
<feature type="coiled-coil region" evidence="14">
    <location>
        <begin position="70"/>
        <end position="104"/>
    </location>
</feature>
<keyword evidence="9 12" id="KW-0066">ATP synthesis</keyword>
<comment type="subcellular location">
    <subcellularLocation>
        <location evidence="12">Cellular thylakoid membrane</location>
        <topology evidence="12">Single-pass membrane protein</topology>
    </subcellularLocation>
    <subcellularLocation>
        <location evidence="11">Endomembrane system</location>
        <topology evidence="11">Single-pass membrane protein</topology>
    </subcellularLocation>
</comment>
<dbReference type="PANTHER" id="PTHR34264:SF3">
    <property type="entry name" value="ATP SYNTHASE SUBUNIT B, CHLOROPLASTIC"/>
    <property type="match status" value="1"/>
</dbReference>
<evidence type="ECO:0000256" key="5">
    <source>
        <dbReference type="ARBA" id="ARBA00022989"/>
    </source>
</evidence>
<dbReference type="InterPro" id="IPR028987">
    <property type="entry name" value="ATP_synth_B-like_membr_sf"/>
</dbReference>
<dbReference type="Proteomes" id="UP000625316">
    <property type="component" value="Unassembled WGS sequence"/>
</dbReference>
<evidence type="ECO:0000256" key="12">
    <source>
        <dbReference type="HAMAP-Rule" id="MF_01398"/>
    </source>
</evidence>
<sequence>MDIVLQLATGATILGAEMAEAESKGFGLNFDIFEANLINLAIVIGIVFYFLKGFLSKTLSERSEAIATALTEAERKKAETAKALAAQQEKLKSAQAEAAGIVQQAQADAAKAREAILAKGKEDVASMKAAAAADMGAEEAKVMAELRQRIAELAMQQAGSELPGRLNADAQQRLIDRSISMLGGN</sequence>
<feature type="transmembrane region" description="Helical" evidence="12">
    <location>
        <begin position="37"/>
        <end position="55"/>
    </location>
</feature>
<evidence type="ECO:0000256" key="10">
    <source>
        <dbReference type="ARBA" id="ARBA00025198"/>
    </source>
</evidence>
<keyword evidence="1 12" id="KW-0813">Transport</keyword>
<proteinExistence type="inferred from homology"/>
<dbReference type="GO" id="GO:0012505">
    <property type="term" value="C:endomembrane system"/>
    <property type="evidence" value="ECO:0007669"/>
    <property type="project" value="UniProtKB-SubCell"/>
</dbReference>
<dbReference type="GO" id="GO:0031676">
    <property type="term" value="C:plasma membrane-derived thylakoid membrane"/>
    <property type="evidence" value="ECO:0007669"/>
    <property type="project" value="UniProtKB-SubCell"/>
</dbReference>
<protein>
    <recommendedName>
        <fullName evidence="12">ATP synthase subunit b</fullName>
    </recommendedName>
    <alternativeName>
        <fullName evidence="12">ATP synthase F(0) sector subunit b</fullName>
    </alternativeName>
    <alternativeName>
        <fullName evidence="12">ATPase subunit I</fullName>
    </alternativeName>
    <alternativeName>
        <fullName evidence="12">F-type ATPase subunit b</fullName>
        <shortName evidence="12">F-ATPase subunit b</shortName>
    </alternativeName>
</protein>
<evidence type="ECO:0000256" key="4">
    <source>
        <dbReference type="ARBA" id="ARBA00022781"/>
    </source>
</evidence>
<dbReference type="AlphaFoldDB" id="A0A928Z686"/>
<keyword evidence="3 12" id="KW-0812">Transmembrane</keyword>
<evidence type="ECO:0000256" key="13">
    <source>
        <dbReference type="RuleBase" id="RU003848"/>
    </source>
</evidence>
<evidence type="ECO:0000256" key="6">
    <source>
        <dbReference type="ARBA" id="ARBA00023065"/>
    </source>
</evidence>
<comment type="function">
    <text evidence="10 12">F(1)F(0) ATP synthase produces ATP from ADP in the presence of a proton or sodium gradient. F-type ATPases consist of two structural domains, F(1) containing the extramembraneous catalytic core and F(0) containing the membrane proton channel, linked together by a central stalk and a peripheral stalk. During catalysis, ATP synthesis in the catalytic domain of F(1) is coupled via a rotary mechanism of the central stalk subunits to proton translocation.</text>
</comment>
<comment type="function">
    <text evidence="12">Component of the F(0) channel, it forms part of the peripheral stalk, linking F(1) to F(0).</text>
</comment>
<organism evidence="15 16">
    <name type="scientific">Romeriopsis navalis LEGE 11480</name>
    <dbReference type="NCBI Taxonomy" id="2777977"/>
    <lineage>
        <taxon>Bacteria</taxon>
        <taxon>Bacillati</taxon>
        <taxon>Cyanobacteriota</taxon>
        <taxon>Cyanophyceae</taxon>
        <taxon>Leptolyngbyales</taxon>
        <taxon>Leptolyngbyaceae</taxon>
        <taxon>Romeriopsis</taxon>
        <taxon>Romeriopsis navalis</taxon>
    </lineage>
</organism>
<keyword evidence="16" id="KW-1185">Reference proteome</keyword>
<name>A0A928Z686_9CYAN</name>
<evidence type="ECO:0000256" key="2">
    <source>
        <dbReference type="ARBA" id="ARBA00022547"/>
    </source>
</evidence>
<dbReference type="NCBIfam" id="NF005606">
    <property type="entry name" value="PRK07352.1"/>
    <property type="match status" value="1"/>
</dbReference>
<keyword evidence="8 12" id="KW-0472">Membrane</keyword>
<dbReference type="PANTHER" id="PTHR34264">
    <property type="entry name" value="ATP SYNTHASE SUBUNIT B, CHLOROPLASTIC"/>
    <property type="match status" value="1"/>
</dbReference>
<dbReference type="SUPFAM" id="SSF81573">
    <property type="entry name" value="F1F0 ATP synthase subunit B, membrane domain"/>
    <property type="match status" value="1"/>
</dbReference>
<accession>A0A928Z686</accession>
<keyword evidence="5 12" id="KW-1133">Transmembrane helix</keyword>
<dbReference type="InterPro" id="IPR005864">
    <property type="entry name" value="ATP_synth_F0_bsu_bac"/>
</dbReference>
<dbReference type="EMBL" id="JADEXQ010000124">
    <property type="protein sequence ID" value="MBE9032777.1"/>
    <property type="molecule type" value="Genomic_DNA"/>
</dbReference>
<gene>
    <name evidence="12" type="primary">atpF</name>
    <name evidence="15" type="ORF">IQ266_23860</name>
</gene>
<reference evidence="15" key="1">
    <citation type="submission" date="2020-10" db="EMBL/GenBank/DDBJ databases">
        <authorList>
            <person name="Castelo-Branco R."/>
            <person name="Eusebio N."/>
            <person name="Adriana R."/>
            <person name="Vieira A."/>
            <person name="Brugerolle De Fraissinette N."/>
            <person name="Rezende De Castro R."/>
            <person name="Schneider M.P."/>
            <person name="Vasconcelos V."/>
            <person name="Leao P.N."/>
        </authorList>
    </citation>
    <scope>NUCLEOTIDE SEQUENCE</scope>
    <source>
        <strain evidence="15">LEGE 11480</strain>
    </source>
</reference>
<evidence type="ECO:0000256" key="14">
    <source>
        <dbReference type="SAM" id="Coils"/>
    </source>
</evidence>
<dbReference type="HAMAP" id="MF_01398">
    <property type="entry name" value="ATP_synth_b_bprime"/>
    <property type="match status" value="1"/>
</dbReference>
<dbReference type="NCBIfam" id="TIGR01144">
    <property type="entry name" value="ATP_synt_b"/>
    <property type="match status" value="1"/>
</dbReference>
<dbReference type="GO" id="GO:0045259">
    <property type="term" value="C:proton-transporting ATP synthase complex"/>
    <property type="evidence" value="ECO:0007669"/>
    <property type="project" value="UniProtKB-KW"/>
</dbReference>
<keyword evidence="14" id="KW-0175">Coiled coil</keyword>
<dbReference type="InterPro" id="IPR002146">
    <property type="entry name" value="ATP_synth_b/b'su_bac/chlpt"/>
</dbReference>
<evidence type="ECO:0000256" key="3">
    <source>
        <dbReference type="ARBA" id="ARBA00022692"/>
    </source>
</evidence>
<dbReference type="Pfam" id="PF00430">
    <property type="entry name" value="ATP-synt_B"/>
    <property type="match status" value="1"/>
</dbReference>
<evidence type="ECO:0000313" key="16">
    <source>
        <dbReference type="Proteomes" id="UP000625316"/>
    </source>
</evidence>
<keyword evidence="7 12" id="KW-0793">Thylakoid</keyword>